<accession>A0A835M8K3</accession>
<evidence type="ECO:0000313" key="11">
    <source>
        <dbReference type="Proteomes" id="UP000631114"/>
    </source>
</evidence>
<comment type="subcellular location">
    <subcellularLocation>
        <location evidence="1 8">Cell membrane</location>
        <topology evidence="1 8">Multi-pass membrane protein</topology>
    </subcellularLocation>
</comment>
<feature type="transmembrane region" description="Helical" evidence="8">
    <location>
        <begin position="20"/>
        <end position="42"/>
    </location>
</feature>
<evidence type="ECO:0000256" key="8">
    <source>
        <dbReference type="RuleBase" id="RU361233"/>
    </source>
</evidence>
<protein>
    <recommendedName>
        <fullName evidence="8">CASP-like protein</fullName>
    </recommendedName>
</protein>
<keyword evidence="4 8" id="KW-1003">Cell membrane</keyword>
<sequence length="195" mass="20777">MDVESAKPAEVVANKPARSWIILVLRLLALCGTVSATLVMALNKETKTFVVGVVGTTPIKASIQAKFQHTPAFVFFVIANSVGSLHNLLMLAVDLFGYKYDFKGFRLLTTTLLDMGTIALLSTASGAAASISELGKNGNTHARWNKICDRFGTYCDHGGGALIAAFLGIVFLMALNVLSIIALHKKSKYQSAVAA</sequence>
<dbReference type="PANTHER" id="PTHR36488:SF8">
    <property type="entry name" value="CASP-LIKE PROTEIN 1U1"/>
    <property type="match status" value="1"/>
</dbReference>
<gene>
    <name evidence="10" type="ORF">IFM89_011765</name>
</gene>
<dbReference type="InterPro" id="IPR044173">
    <property type="entry name" value="CASPL"/>
</dbReference>
<comment type="caution">
    <text evidence="10">The sequence shown here is derived from an EMBL/GenBank/DDBJ whole genome shotgun (WGS) entry which is preliminary data.</text>
</comment>
<dbReference type="NCBIfam" id="TIGR01569">
    <property type="entry name" value="A_tha_TIGR01569"/>
    <property type="match status" value="1"/>
</dbReference>
<dbReference type="OrthoDB" id="610574at2759"/>
<feature type="domain" description="Casparian strip membrane protein" evidence="9">
    <location>
        <begin position="18"/>
        <end position="171"/>
    </location>
</feature>
<keyword evidence="6 8" id="KW-1133">Transmembrane helix</keyword>
<dbReference type="Pfam" id="PF04535">
    <property type="entry name" value="CASP_dom"/>
    <property type="match status" value="1"/>
</dbReference>
<dbReference type="InterPro" id="IPR006459">
    <property type="entry name" value="CASP/CASPL"/>
</dbReference>
<comment type="similarity">
    <text evidence="2 8">Belongs to the Casparian strip membrane proteins (CASP) family.</text>
</comment>
<organism evidence="10 11">
    <name type="scientific">Coptis chinensis</name>
    <dbReference type="NCBI Taxonomy" id="261450"/>
    <lineage>
        <taxon>Eukaryota</taxon>
        <taxon>Viridiplantae</taxon>
        <taxon>Streptophyta</taxon>
        <taxon>Embryophyta</taxon>
        <taxon>Tracheophyta</taxon>
        <taxon>Spermatophyta</taxon>
        <taxon>Magnoliopsida</taxon>
        <taxon>Ranunculales</taxon>
        <taxon>Ranunculaceae</taxon>
        <taxon>Coptidoideae</taxon>
        <taxon>Coptis</taxon>
    </lineage>
</organism>
<keyword evidence="11" id="KW-1185">Reference proteome</keyword>
<evidence type="ECO:0000259" key="9">
    <source>
        <dbReference type="Pfam" id="PF04535"/>
    </source>
</evidence>
<evidence type="ECO:0000256" key="6">
    <source>
        <dbReference type="ARBA" id="ARBA00022989"/>
    </source>
</evidence>
<dbReference type="PANTHER" id="PTHR36488">
    <property type="entry name" value="CASP-LIKE PROTEIN 1U1"/>
    <property type="match status" value="1"/>
</dbReference>
<evidence type="ECO:0000256" key="2">
    <source>
        <dbReference type="ARBA" id="ARBA00007651"/>
    </source>
</evidence>
<feature type="transmembrane region" description="Helical" evidence="8">
    <location>
        <begin position="73"/>
        <end position="93"/>
    </location>
</feature>
<dbReference type="Proteomes" id="UP000631114">
    <property type="component" value="Unassembled WGS sequence"/>
</dbReference>
<feature type="transmembrane region" description="Helical" evidence="8">
    <location>
        <begin position="161"/>
        <end position="183"/>
    </location>
</feature>
<evidence type="ECO:0000256" key="1">
    <source>
        <dbReference type="ARBA" id="ARBA00004651"/>
    </source>
</evidence>
<dbReference type="InterPro" id="IPR006702">
    <property type="entry name" value="CASP_dom"/>
</dbReference>
<comment type="caution">
    <text evidence="8">Lacks conserved residue(s) required for the propagation of feature annotation.</text>
</comment>
<evidence type="ECO:0000256" key="4">
    <source>
        <dbReference type="ARBA" id="ARBA00022475"/>
    </source>
</evidence>
<evidence type="ECO:0000256" key="7">
    <source>
        <dbReference type="ARBA" id="ARBA00023136"/>
    </source>
</evidence>
<keyword evidence="7 8" id="KW-0472">Membrane</keyword>
<dbReference type="AlphaFoldDB" id="A0A835M8K3"/>
<evidence type="ECO:0000256" key="5">
    <source>
        <dbReference type="ARBA" id="ARBA00022692"/>
    </source>
</evidence>
<evidence type="ECO:0000256" key="3">
    <source>
        <dbReference type="ARBA" id="ARBA00011489"/>
    </source>
</evidence>
<evidence type="ECO:0000313" key="10">
    <source>
        <dbReference type="EMBL" id="KAF9620392.1"/>
    </source>
</evidence>
<name>A0A835M8K3_9MAGN</name>
<comment type="subunit">
    <text evidence="3 8">Homodimer and heterodimers.</text>
</comment>
<proteinExistence type="inferred from homology"/>
<reference evidence="10 11" key="1">
    <citation type="submission" date="2020-10" db="EMBL/GenBank/DDBJ databases">
        <title>The Coptis chinensis genome and diversification of protoberbering-type alkaloids.</title>
        <authorList>
            <person name="Wang B."/>
            <person name="Shu S."/>
            <person name="Song C."/>
            <person name="Liu Y."/>
        </authorList>
    </citation>
    <scope>NUCLEOTIDE SEQUENCE [LARGE SCALE GENOMIC DNA]</scope>
    <source>
        <strain evidence="10">HL-2020</strain>
        <tissue evidence="10">Leaf</tissue>
    </source>
</reference>
<dbReference type="EMBL" id="JADFTS010000002">
    <property type="protein sequence ID" value="KAF9620392.1"/>
    <property type="molecule type" value="Genomic_DNA"/>
</dbReference>
<dbReference type="GO" id="GO:0005886">
    <property type="term" value="C:plasma membrane"/>
    <property type="evidence" value="ECO:0007669"/>
    <property type="project" value="UniProtKB-SubCell"/>
</dbReference>
<keyword evidence="5 8" id="KW-0812">Transmembrane</keyword>